<evidence type="ECO:0000256" key="1">
    <source>
        <dbReference type="ARBA" id="ARBA00004903"/>
    </source>
</evidence>
<evidence type="ECO:0000313" key="10">
    <source>
        <dbReference type="WBParaSite" id="sdigi.contig14.g1418.t1"/>
    </source>
</evidence>
<dbReference type="GO" id="GO:0004146">
    <property type="term" value="F:dihydrofolate reductase activity"/>
    <property type="evidence" value="ECO:0007669"/>
    <property type="project" value="UniProtKB-EC"/>
</dbReference>
<keyword evidence="4" id="KW-0521">NADP</keyword>
<dbReference type="GO" id="GO:0050661">
    <property type="term" value="F:NADP binding"/>
    <property type="evidence" value="ECO:0007669"/>
    <property type="project" value="InterPro"/>
</dbReference>
<reference evidence="10" key="1">
    <citation type="submission" date="2022-11" db="UniProtKB">
        <authorList>
            <consortium name="WormBaseParasite"/>
        </authorList>
    </citation>
    <scope>IDENTIFICATION</scope>
</reference>
<evidence type="ECO:0000256" key="5">
    <source>
        <dbReference type="ARBA" id="ARBA00023002"/>
    </source>
</evidence>
<dbReference type="InterPro" id="IPR001796">
    <property type="entry name" value="DHFR_dom"/>
</dbReference>
<dbReference type="PROSITE" id="PS00075">
    <property type="entry name" value="DHFR_1"/>
    <property type="match status" value="1"/>
</dbReference>
<comment type="catalytic activity">
    <reaction evidence="6">
        <text>(6S)-5,6,7,8-tetrahydrofolate + NADP(+) = 7,8-dihydrofolate + NADPH + H(+)</text>
        <dbReference type="Rhea" id="RHEA:15009"/>
        <dbReference type="ChEBI" id="CHEBI:15378"/>
        <dbReference type="ChEBI" id="CHEBI:57451"/>
        <dbReference type="ChEBI" id="CHEBI:57453"/>
        <dbReference type="ChEBI" id="CHEBI:57783"/>
        <dbReference type="ChEBI" id="CHEBI:58349"/>
        <dbReference type="EC" id="1.5.1.3"/>
    </reaction>
</comment>
<evidence type="ECO:0000256" key="6">
    <source>
        <dbReference type="ARBA" id="ARBA00048873"/>
    </source>
</evidence>
<dbReference type="GO" id="GO:0006730">
    <property type="term" value="P:one-carbon metabolic process"/>
    <property type="evidence" value="ECO:0007669"/>
    <property type="project" value="UniProtKB-KW"/>
</dbReference>
<dbReference type="GO" id="GO:0046452">
    <property type="term" value="P:dihydrofolate metabolic process"/>
    <property type="evidence" value="ECO:0007669"/>
    <property type="project" value="TreeGrafter"/>
</dbReference>
<dbReference type="PROSITE" id="PS51330">
    <property type="entry name" value="DHFR_2"/>
    <property type="match status" value="1"/>
</dbReference>
<dbReference type="PANTHER" id="PTHR48069">
    <property type="entry name" value="DIHYDROFOLATE REDUCTASE"/>
    <property type="match status" value="1"/>
</dbReference>
<dbReference type="InterPro" id="IPR012259">
    <property type="entry name" value="DHFR"/>
</dbReference>
<keyword evidence="9" id="KW-1185">Reference proteome</keyword>
<dbReference type="Pfam" id="PF00186">
    <property type="entry name" value="DHFR_1"/>
    <property type="match status" value="1"/>
</dbReference>
<accession>A0A915PG16</accession>
<evidence type="ECO:0000256" key="4">
    <source>
        <dbReference type="ARBA" id="ARBA00022857"/>
    </source>
</evidence>
<dbReference type="Proteomes" id="UP000887581">
    <property type="component" value="Unplaced"/>
</dbReference>
<dbReference type="GO" id="GO:0005739">
    <property type="term" value="C:mitochondrion"/>
    <property type="evidence" value="ECO:0007669"/>
    <property type="project" value="TreeGrafter"/>
</dbReference>
<comment type="similarity">
    <text evidence="7">Belongs to the dihydrofolate reductase family.</text>
</comment>
<dbReference type="AlphaFoldDB" id="A0A915PG16"/>
<name>A0A915PG16_9BILA</name>
<dbReference type="InterPro" id="IPR024072">
    <property type="entry name" value="DHFR-like_dom_sf"/>
</dbReference>
<dbReference type="SUPFAM" id="SSF53597">
    <property type="entry name" value="Dihydrofolate reductase-like"/>
    <property type="match status" value="1"/>
</dbReference>
<keyword evidence="5" id="KW-0560">Oxidoreductase</keyword>
<evidence type="ECO:0000256" key="7">
    <source>
        <dbReference type="RuleBase" id="RU004474"/>
    </source>
</evidence>
<evidence type="ECO:0000256" key="2">
    <source>
        <dbReference type="ARBA" id="ARBA00012856"/>
    </source>
</evidence>
<dbReference type="Gene3D" id="3.40.430.10">
    <property type="entry name" value="Dihydrofolate Reductase, subunit A"/>
    <property type="match status" value="1"/>
</dbReference>
<dbReference type="EC" id="1.5.1.3" evidence="2"/>
<dbReference type="PANTHER" id="PTHR48069:SF3">
    <property type="entry name" value="DIHYDROFOLATE REDUCTASE"/>
    <property type="match status" value="1"/>
</dbReference>
<keyword evidence="3" id="KW-0554">One-carbon metabolism</keyword>
<dbReference type="InterPro" id="IPR017925">
    <property type="entry name" value="DHFR_CS"/>
</dbReference>
<dbReference type="PRINTS" id="PR00070">
    <property type="entry name" value="DHFR"/>
</dbReference>
<evidence type="ECO:0000256" key="3">
    <source>
        <dbReference type="ARBA" id="ARBA00022563"/>
    </source>
</evidence>
<evidence type="ECO:0000313" key="9">
    <source>
        <dbReference type="Proteomes" id="UP000887581"/>
    </source>
</evidence>
<comment type="pathway">
    <text evidence="1">Cofactor biosynthesis; tetrahydrofolate biosynthesis; 5,6,7,8-tetrahydrofolate from 7,8-dihydrofolate: step 1/1.</text>
</comment>
<evidence type="ECO:0000259" key="8">
    <source>
        <dbReference type="PROSITE" id="PS51330"/>
    </source>
</evidence>
<organism evidence="9 10">
    <name type="scientific">Setaria digitata</name>
    <dbReference type="NCBI Taxonomy" id="48799"/>
    <lineage>
        <taxon>Eukaryota</taxon>
        <taxon>Metazoa</taxon>
        <taxon>Ecdysozoa</taxon>
        <taxon>Nematoda</taxon>
        <taxon>Chromadorea</taxon>
        <taxon>Rhabditida</taxon>
        <taxon>Spirurina</taxon>
        <taxon>Spiruromorpha</taxon>
        <taxon>Filarioidea</taxon>
        <taxon>Setariidae</taxon>
        <taxon>Setaria</taxon>
    </lineage>
</organism>
<sequence length="173" mass="19909">MTTRTIPMNIIVAVDSCGGIGRDGGMPWCLPAEMARFAKLTTATLDKGKRNAVVMGRKVWQSIPTKFRPLKNRLNVVLSRKIEKIDDKDIIVARNFEDVINLLQSMENIETIWNIGGRELYITRVEGDFSADVFFPEVDYSRFTKDAELEEVQEEKSIRYRYEIYRVKIDTPA</sequence>
<feature type="domain" description="DHFR" evidence="8">
    <location>
        <begin position="7"/>
        <end position="167"/>
    </location>
</feature>
<dbReference type="GO" id="GO:0046654">
    <property type="term" value="P:tetrahydrofolate biosynthetic process"/>
    <property type="evidence" value="ECO:0007669"/>
    <property type="project" value="InterPro"/>
</dbReference>
<protein>
    <recommendedName>
        <fullName evidence="2">dihydrofolate reductase</fullName>
        <ecNumber evidence="2">1.5.1.3</ecNumber>
    </recommendedName>
</protein>
<dbReference type="CDD" id="cd00209">
    <property type="entry name" value="DHFR"/>
    <property type="match status" value="1"/>
</dbReference>
<dbReference type="WBParaSite" id="sdigi.contig14.g1418.t1">
    <property type="protein sequence ID" value="sdigi.contig14.g1418.t1"/>
    <property type="gene ID" value="sdigi.contig14.g1418"/>
</dbReference>
<proteinExistence type="inferred from homology"/>
<dbReference type="GO" id="GO:0046655">
    <property type="term" value="P:folic acid metabolic process"/>
    <property type="evidence" value="ECO:0007669"/>
    <property type="project" value="TreeGrafter"/>
</dbReference>